<reference evidence="1 2" key="2">
    <citation type="journal article" date="2015" name="Stand. Genomic Sci.">
        <title>High quality draft genomic sequence of Arenimonas donghaensis DSM 18148(T).</title>
        <authorList>
            <person name="Chen F."/>
            <person name="Wang H."/>
            <person name="Cao Y."/>
            <person name="Li X."/>
            <person name="Wang G."/>
        </authorList>
    </citation>
    <scope>NUCLEOTIDE SEQUENCE [LARGE SCALE GENOMIC DNA]</scope>
    <source>
        <strain evidence="1 2">HO3-R19</strain>
    </source>
</reference>
<name>A0A087MGV3_9GAMM</name>
<evidence type="ECO:0000313" key="2">
    <source>
        <dbReference type="Proteomes" id="UP000029085"/>
    </source>
</evidence>
<comment type="caution">
    <text evidence="1">The sequence shown here is derived from an EMBL/GenBank/DDBJ whole genome shotgun (WGS) entry which is preliminary data.</text>
</comment>
<organism evidence="1 2">
    <name type="scientific">Arenimonas donghaensis DSM 18148 = HO3-R19</name>
    <dbReference type="NCBI Taxonomy" id="1121014"/>
    <lineage>
        <taxon>Bacteria</taxon>
        <taxon>Pseudomonadati</taxon>
        <taxon>Pseudomonadota</taxon>
        <taxon>Gammaproteobacteria</taxon>
        <taxon>Lysobacterales</taxon>
        <taxon>Lysobacteraceae</taxon>
        <taxon>Arenimonas</taxon>
    </lineage>
</organism>
<proteinExistence type="predicted"/>
<sequence>MILGISNLYAGDAVEAALPDAAAARRLLSEKEPDLVPRLEAMGRRAAGAGFDAADLARHVDATVLGLARLGLRHGRLGQDLHDYHCEAHVMELAERRLGHVIDVLGHGALAPVEWLALLVFSACHDLRQREPVPPPGPVGGNEAASIAETFRILAACGFDPVADRDQYVTLELMIAGSTFDARPLPHPEAAELATAAGGALARGLGLWLDGERPDWTADPAARRGERLGRLAADLDTANVGESFDLLSESALRLCRELERRAGRSLDEPASGRSCLGFLSRGQEAYFFELHRFASREGERVYGPGKIANGPGVRRVSAGLVQRFAAQAPASGQAVLDAFAALGAAEAG</sequence>
<evidence type="ECO:0000313" key="1">
    <source>
        <dbReference type="EMBL" id="KFL36106.1"/>
    </source>
</evidence>
<gene>
    <name evidence="1" type="ORF">N788_06040</name>
</gene>
<dbReference type="OrthoDB" id="6194357at2"/>
<dbReference type="STRING" id="1121014.N788_06040"/>
<accession>A0A087MGV3</accession>
<dbReference type="AlphaFoldDB" id="A0A087MGV3"/>
<dbReference type="EMBL" id="AVCJ01000034">
    <property type="protein sequence ID" value="KFL36106.1"/>
    <property type="molecule type" value="Genomic_DNA"/>
</dbReference>
<reference evidence="2" key="1">
    <citation type="submission" date="2013-08" db="EMBL/GenBank/DDBJ databases">
        <title>Genome sequencing of Arenimonas donghaensis.</title>
        <authorList>
            <person name="Chen F."/>
            <person name="Wang G."/>
        </authorList>
    </citation>
    <scope>NUCLEOTIDE SEQUENCE [LARGE SCALE GENOMIC DNA]</scope>
    <source>
        <strain evidence="2">HO3-R19</strain>
    </source>
</reference>
<keyword evidence="2" id="KW-1185">Reference proteome</keyword>
<dbReference type="PATRIC" id="fig|1121014.3.peg.2115"/>
<dbReference type="Proteomes" id="UP000029085">
    <property type="component" value="Unassembled WGS sequence"/>
</dbReference>
<protein>
    <submittedName>
        <fullName evidence="1">Uncharacterized protein</fullName>
    </submittedName>
</protein>
<dbReference type="RefSeq" id="WP_034224910.1">
    <property type="nucleotide sequence ID" value="NZ_AVCJ01000034.1"/>
</dbReference>